<sequence>MSRKNAERLRHDDMQKNKNLKRARRIWKIAARIKRSGPDLSCEKAFSPGGKTEIRRAFRENRATPLMPGPVHNKWDGKERPIHAPDD</sequence>
<gene>
    <name evidence="2" type="ORF">LRX75_18750</name>
</gene>
<dbReference type="RefSeq" id="WP_231816192.1">
    <property type="nucleotide sequence ID" value="NZ_JAJOZR010000013.1"/>
</dbReference>
<comment type="caution">
    <text evidence="2">The sequence shown here is derived from an EMBL/GenBank/DDBJ whole genome shotgun (WGS) entry which is preliminary data.</text>
</comment>
<feature type="compositionally biased region" description="Basic and acidic residues" evidence="1">
    <location>
        <begin position="73"/>
        <end position="87"/>
    </location>
</feature>
<dbReference type="EMBL" id="JAJOZR010000013">
    <property type="protein sequence ID" value="MCD7111079.1"/>
    <property type="molecule type" value="Genomic_DNA"/>
</dbReference>
<reference evidence="2" key="1">
    <citation type="submission" date="2021-12" db="EMBL/GenBank/DDBJ databases">
        <authorList>
            <person name="Li Y."/>
        </authorList>
    </citation>
    <scope>NUCLEOTIDE SEQUENCE</scope>
    <source>
        <strain evidence="2">DKSPLA3</strain>
    </source>
</reference>
<evidence type="ECO:0000256" key="1">
    <source>
        <dbReference type="SAM" id="MobiDB-lite"/>
    </source>
</evidence>
<feature type="compositionally biased region" description="Basic and acidic residues" evidence="1">
    <location>
        <begin position="1"/>
        <end position="16"/>
    </location>
</feature>
<dbReference type="AlphaFoldDB" id="A0A9X1NWP0"/>
<organism evidence="2 3">
    <name type="scientific">Rhizobium quercicola</name>
    <dbReference type="NCBI Taxonomy" id="2901226"/>
    <lineage>
        <taxon>Bacteria</taxon>
        <taxon>Pseudomonadati</taxon>
        <taxon>Pseudomonadota</taxon>
        <taxon>Alphaproteobacteria</taxon>
        <taxon>Hyphomicrobiales</taxon>
        <taxon>Rhizobiaceae</taxon>
        <taxon>Rhizobium/Agrobacterium group</taxon>
        <taxon>Rhizobium</taxon>
    </lineage>
</organism>
<proteinExistence type="predicted"/>
<evidence type="ECO:0000313" key="2">
    <source>
        <dbReference type="EMBL" id="MCD7111079.1"/>
    </source>
</evidence>
<dbReference type="Proteomes" id="UP001139089">
    <property type="component" value="Unassembled WGS sequence"/>
</dbReference>
<feature type="region of interest" description="Disordered" evidence="1">
    <location>
        <begin position="1"/>
        <end position="21"/>
    </location>
</feature>
<evidence type="ECO:0000313" key="3">
    <source>
        <dbReference type="Proteomes" id="UP001139089"/>
    </source>
</evidence>
<keyword evidence="3" id="KW-1185">Reference proteome</keyword>
<name>A0A9X1NWP0_9HYPH</name>
<protein>
    <submittedName>
        <fullName evidence="2">Uncharacterized protein</fullName>
    </submittedName>
</protein>
<feature type="region of interest" description="Disordered" evidence="1">
    <location>
        <begin position="62"/>
        <end position="87"/>
    </location>
</feature>
<accession>A0A9X1NWP0</accession>